<sequence>MNEAFDANTEEGRRLLLVEAEQVVMGALEQYSQEIDRIHFIQISDHITYKLESNNGESFLLRIHTETLAPDEIRSELTWLEALAHEGITVPLGMKNLQDEYVTEVVTDKGRHWLVTMLRWIEGDHEAGEISENQVKQMGSLMARLHKASQDFVSPNGFKRQTWGVARFEQDFAHLQKHYRAFLSDEDFELYQQAAGKVIRHLGELQPSPNHFGMIHADFHEGNLVFNEGKPYLIDFGRCGFGYYLYDMAEAFIGLHPLQRQRFVEAYRDIVQLEDDAEAQLETFFIKALIENQSFHAANPREKEELLGQKRYSLALIRHYLSGELFLFNRISM</sequence>
<feature type="domain" description="Aminoglycoside phosphotransferase" evidence="2">
    <location>
        <begin position="48"/>
        <end position="268"/>
    </location>
</feature>
<accession>W7Z2L4</accession>
<dbReference type="Proteomes" id="UP000019364">
    <property type="component" value="Unassembled WGS sequence"/>
</dbReference>
<gene>
    <name evidence="3" type="ORF">JCM16418_2751</name>
</gene>
<dbReference type="RefSeq" id="WP_036649230.1">
    <property type="nucleotide sequence ID" value="NZ_BAVZ01000007.1"/>
</dbReference>
<evidence type="ECO:0000256" key="1">
    <source>
        <dbReference type="ARBA" id="ARBA00038240"/>
    </source>
</evidence>
<evidence type="ECO:0000259" key="2">
    <source>
        <dbReference type="Pfam" id="PF01636"/>
    </source>
</evidence>
<dbReference type="SUPFAM" id="SSF56112">
    <property type="entry name" value="Protein kinase-like (PK-like)"/>
    <property type="match status" value="1"/>
</dbReference>
<dbReference type="PANTHER" id="PTHR21064:SF6">
    <property type="entry name" value="AMINOGLYCOSIDE PHOSPHOTRANSFERASE DOMAIN-CONTAINING PROTEIN"/>
    <property type="match status" value="1"/>
</dbReference>
<dbReference type="Gene3D" id="3.30.200.20">
    <property type="entry name" value="Phosphorylase Kinase, domain 1"/>
    <property type="match status" value="1"/>
</dbReference>
<dbReference type="Gene3D" id="3.90.1200.10">
    <property type="match status" value="1"/>
</dbReference>
<dbReference type="GO" id="GO:0019202">
    <property type="term" value="F:amino acid kinase activity"/>
    <property type="evidence" value="ECO:0007669"/>
    <property type="project" value="TreeGrafter"/>
</dbReference>
<comment type="similarity">
    <text evidence="1">Belongs to the pseudomonas-type ThrB family.</text>
</comment>
<dbReference type="EMBL" id="BAVZ01000007">
    <property type="protein sequence ID" value="GAF08664.1"/>
    <property type="molecule type" value="Genomic_DNA"/>
</dbReference>
<dbReference type="OrthoDB" id="4030632at2"/>
<reference evidence="3 4" key="1">
    <citation type="journal article" date="2014" name="Genome Announc.">
        <title>Draft Genome Sequence of Paenibacillus pini JCM 16418T, Isolated from the Rhizosphere of Pine Tree.</title>
        <authorList>
            <person name="Yuki M."/>
            <person name="Oshima K."/>
            <person name="Suda W."/>
            <person name="Oshida Y."/>
            <person name="Kitamura K."/>
            <person name="Iida Y."/>
            <person name="Hattori M."/>
            <person name="Ohkuma M."/>
        </authorList>
    </citation>
    <scope>NUCLEOTIDE SEQUENCE [LARGE SCALE GENOMIC DNA]</scope>
    <source>
        <strain evidence="3 4">JCM 16418</strain>
    </source>
</reference>
<protein>
    <recommendedName>
        <fullName evidence="2">Aminoglycoside phosphotransferase domain-containing protein</fullName>
    </recommendedName>
</protein>
<dbReference type="Pfam" id="PF01636">
    <property type="entry name" value="APH"/>
    <property type="match status" value="1"/>
</dbReference>
<dbReference type="InterPro" id="IPR050249">
    <property type="entry name" value="Pseudomonas-type_ThrB"/>
</dbReference>
<dbReference type="InterPro" id="IPR011009">
    <property type="entry name" value="Kinase-like_dom_sf"/>
</dbReference>
<evidence type="ECO:0000313" key="3">
    <source>
        <dbReference type="EMBL" id="GAF08664.1"/>
    </source>
</evidence>
<name>W7Z2L4_9BACL</name>
<dbReference type="PANTHER" id="PTHR21064">
    <property type="entry name" value="AMINOGLYCOSIDE PHOSPHOTRANSFERASE DOMAIN-CONTAINING PROTEIN-RELATED"/>
    <property type="match status" value="1"/>
</dbReference>
<dbReference type="AlphaFoldDB" id="W7Z2L4"/>
<dbReference type="InterPro" id="IPR002575">
    <property type="entry name" value="Aminoglycoside_PTrfase"/>
</dbReference>
<dbReference type="STRING" id="1236976.JCM16418_2751"/>
<proteinExistence type="inferred from homology"/>
<comment type="caution">
    <text evidence="3">The sequence shown here is derived from an EMBL/GenBank/DDBJ whole genome shotgun (WGS) entry which is preliminary data.</text>
</comment>
<evidence type="ECO:0000313" key="4">
    <source>
        <dbReference type="Proteomes" id="UP000019364"/>
    </source>
</evidence>
<keyword evidence="4" id="KW-1185">Reference proteome</keyword>
<organism evidence="3 4">
    <name type="scientific">Paenibacillus pini JCM 16418</name>
    <dbReference type="NCBI Taxonomy" id="1236976"/>
    <lineage>
        <taxon>Bacteria</taxon>
        <taxon>Bacillati</taxon>
        <taxon>Bacillota</taxon>
        <taxon>Bacilli</taxon>
        <taxon>Bacillales</taxon>
        <taxon>Paenibacillaceae</taxon>
        <taxon>Paenibacillus</taxon>
    </lineage>
</organism>
<dbReference type="eggNOG" id="COG2334">
    <property type="taxonomic scope" value="Bacteria"/>
</dbReference>